<dbReference type="GO" id="GO:0005634">
    <property type="term" value="C:nucleus"/>
    <property type="evidence" value="ECO:0007669"/>
    <property type="project" value="UniProtKB-SubCell"/>
</dbReference>
<keyword evidence="2" id="KW-0539">Nucleus</keyword>
<dbReference type="AlphaFoldDB" id="A0A0D2FIL7"/>
<feature type="compositionally biased region" description="Low complexity" evidence="3">
    <location>
        <begin position="302"/>
        <end position="328"/>
    </location>
</feature>
<accession>A0A0D2FIL7</accession>
<dbReference type="PROSITE" id="PS50196">
    <property type="entry name" value="RANBD1"/>
    <property type="match status" value="1"/>
</dbReference>
<dbReference type="STRING" id="5601.A0A0D2FIL7"/>
<comment type="subcellular location">
    <subcellularLocation>
        <location evidence="1">Nucleus</location>
    </subcellularLocation>
</comment>
<feature type="compositionally biased region" description="Basic and acidic residues" evidence="3">
    <location>
        <begin position="32"/>
        <end position="42"/>
    </location>
</feature>
<feature type="compositionally biased region" description="Polar residues" evidence="3">
    <location>
        <begin position="227"/>
        <end position="240"/>
    </location>
</feature>
<feature type="region of interest" description="Disordered" evidence="3">
    <location>
        <begin position="280"/>
        <end position="335"/>
    </location>
</feature>
<dbReference type="Gene3D" id="2.30.29.30">
    <property type="entry name" value="Pleckstrin-homology domain (PH domain)/Phosphotyrosine-binding domain (PTB)"/>
    <property type="match status" value="1"/>
</dbReference>
<dbReference type="EMBL" id="KN846959">
    <property type="protein sequence ID" value="KIW66595.1"/>
    <property type="molecule type" value="Genomic_DNA"/>
</dbReference>
<evidence type="ECO:0000256" key="1">
    <source>
        <dbReference type="ARBA" id="ARBA00004123"/>
    </source>
</evidence>
<feature type="compositionally biased region" description="Low complexity" evidence="3">
    <location>
        <begin position="256"/>
        <end position="265"/>
    </location>
</feature>
<dbReference type="HOGENOM" id="CLU_019573_1_0_1"/>
<dbReference type="SMART" id="SM00160">
    <property type="entry name" value="RanBD"/>
    <property type="match status" value="1"/>
</dbReference>
<dbReference type="InterPro" id="IPR045255">
    <property type="entry name" value="RanBP1-like"/>
</dbReference>
<evidence type="ECO:0000313" key="6">
    <source>
        <dbReference type="Proteomes" id="UP000054266"/>
    </source>
</evidence>
<name>A0A0D2FIL7_9EURO</name>
<evidence type="ECO:0000313" key="5">
    <source>
        <dbReference type="EMBL" id="KIW66595.1"/>
    </source>
</evidence>
<keyword evidence="6" id="KW-1185">Reference proteome</keyword>
<proteinExistence type="predicted"/>
<dbReference type="SUPFAM" id="SSF50729">
    <property type="entry name" value="PH domain-like"/>
    <property type="match status" value="1"/>
</dbReference>
<evidence type="ECO:0000256" key="2">
    <source>
        <dbReference type="ARBA" id="ARBA00023242"/>
    </source>
</evidence>
<sequence>MASDHRAEKLPPTDAYADTVIQDLPPQDGSSDGERDERTAREKLKKTSIAGLAQYSKVGRATGDHPLGEVANADTTSDVPPENGQARGRPSKKRSFDDLQNEESGLGVENGGPPLPKKGTQHKRMRSREISGDDDEAQGLGMNEEIASPAQEESGADAQQSPGGPGVLVSAPSKEEMDAAASASTPVAEDTTAADTLPNVTAPSPGKPTAETAEALPSERAPKAQIPASSGFANASTASPFATFKSPKSPEKSAEASIQPSSSATSMSAFASSGLSAFASSEKSPFGTVGSTAKNSGGFGIGTTSTGFGSSSGGFAAASPFGSKPASGFGSGGGFGSAGGFGGGSGFGAATKPLAGGLSSFASPLGGGGTFAKAKPFGSKNIEDEDEKGSEDGGDDEEGASQAEEDASQDPRFHQQELNTGEEEEETILSCTAKLYHFEKEWKESGIGDFKINIRYEARSTPAESPTEEDANAVAEKNAETDEQDLEAGEPDYSGKLERKARLIMRARGTHRLVLNTPVFKEMIVGTPDGKEPTGKTMHLTGLEAGKPTGYQMKVGKEETLKEIYYKIRELQQDL</sequence>
<gene>
    <name evidence="5" type="ORF">PV04_05913</name>
</gene>
<dbReference type="Pfam" id="PF00638">
    <property type="entry name" value="Ran_BP1"/>
    <property type="match status" value="1"/>
</dbReference>
<feature type="domain" description="RanBD1" evidence="4">
    <location>
        <begin position="417"/>
        <end position="575"/>
    </location>
</feature>
<feature type="compositionally biased region" description="Basic and acidic residues" evidence="3">
    <location>
        <begin position="1"/>
        <end position="11"/>
    </location>
</feature>
<feature type="region of interest" description="Disordered" evidence="3">
    <location>
        <begin position="460"/>
        <end position="494"/>
    </location>
</feature>
<evidence type="ECO:0000256" key="3">
    <source>
        <dbReference type="SAM" id="MobiDB-lite"/>
    </source>
</evidence>
<feature type="region of interest" description="Disordered" evidence="3">
    <location>
        <begin position="369"/>
        <end position="426"/>
    </location>
</feature>
<organism evidence="5 6">
    <name type="scientific">Phialophora macrospora</name>
    <dbReference type="NCBI Taxonomy" id="1851006"/>
    <lineage>
        <taxon>Eukaryota</taxon>
        <taxon>Fungi</taxon>
        <taxon>Dikarya</taxon>
        <taxon>Ascomycota</taxon>
        <taxon>Pezizomycotina</taxon>
        <taxon>Eurotiomycetes</taxon>
        <taxon>Chaetothyriomycetidae</taxon>
        <taxon>Chaetothyriales</taxon>
        <taxon>Herpotrichiellaceae</taxon>
        <taxon>Phialophora</taxon>
    </lineage>
</organism>
<feature type="compositionally biased region" description="Acidic residues" evidence="3">
    <location>
        <begin position="481"/>
        <end position="490"/>
    </location>
</feature>
<dbReference type="Proteomes" id="UP000054266">
    <property type="component" value="Unassembled WGS sequence"/>
</dbReference>
<dbReference type="PANTHER" id="PTHR23138">
    <property type="entry name" value="RAN BINDING PROTEIN"/>
    <property type="match status" value="1"/>
</dbReference>
<dbReference type="InterPro" id="IPR011993">
    <property type="entry name" value="PH-like_dom_sf"/>
</dbReference>
<feature type="region of interest" description="Disordered" evidence="3">
    <location>
        <begin position="1"/>
        <end position="265"/>
    </location>
</feature>
<protein>
    <recommendedName>
        <fullName evidence="4">RanBD1 domain-containing protein</fullName>
    </recommendedName>
</protein>
<dbReference type="InterPro" id="IPR000156">
    <property type="entry name" value="Ran_bind_dom"/>
</dbReference>
<reference evidence="5 6" key="1">
    <citation type="submission" date="2015-01" db="EMBL/GenBank/DDBJ databases">
        <title>The Genome Sequence of Capronia semiimmersa CBS27337.</title>
        <authorList>
            <consortium name="The Broad Institute Genomics Platform"/>
            <person name="Cuomo C."/>
            <person name="de Hoog S."/>
            <person name="Gorbushina A."/>
            <person name="Stielow B."/>
            <person name="Teixiera M."/>
            <person name="Abouelleil A."/>
            <person name="Chapman S.B."/>
            <person name="Priest M."/>
            <person name="Young S.K."/>
            <person name="Wortman J."/>
            <person name="Nusbaum C."/>
            <person name="Birren B."/>
        </authorList>
    </citation>
    <scope>NUCLEOTIDE SEQUENCE [LARGE SCALE GENOMIC DNA]</scope>
    <source>
        <strain evidence="5 6">CBS 27337</strain>
    </source>
</reference>
<dbReference type="PANTHER" id="PTHR23138:SF142">
    <property type="entry name" value="RAN-BINDING PROTEIN 3B-RELATED"/>
    <property type="match status" value="1"/>
</dbReference>
<feature type="compositionally biased region" description="Acidic residues" evidence="3">
    <location>
        <begin position="383"/>
        <end position="408"/>
    </location>
</feature>
<evidence type="ECO:0000259" key="4">
    <source>
        <dbReference type="PROSITE" id="PS50196"/>
    </source>
</evidence>